<feature type="region of interest" description="Disordered" evidence="1">
    <location>
        <begin position="53"/>
        <end position="86"/>
    </location>
</feature>
<dbReference type="Proteomes" id="UP000499080">
    <property type="component" value="Unassembled WGS sequence"/>
</dbReference>
<comment type="caution">
    <text evidence="2">The sequence shown here is derived from an EMBL/GenBank/DDBJ whole genome shotgun (WGS) entry which is preliminary data.</text>
</comment>
<dbReference type="AlphaFoldDB" id="A0A4Y2QV11"/>
<accession>A0A4Y2QV11</accession>
<reference evidence="2 3" key="1">
    <citation type="journal article" date="2019" name="Sci. Rep.">
        <title>Orb-weaving spider Araneus ventricosus genome elucidates the spidroin gene catalogue.</title>
        <authorList>
            <person name="Kono N."/>
            <person name="Nakamura H."/>
            <person name="Ohtoshi R."/>
            <person name="Moran D.A.P."/>
            <person name="Shinohara A."/>
            <person name="Yoshida Y."/>
            <person name="Fujiwara M."/>
            <person name="Mori M."/>
            <person name="Tomita M."/>
            <person name="Arakawa K."/>
        </authorList>
    </citation>
    <scope>NUCLEOTIDE SEQUENCE [LARGE SCALE GENOMIC DNA]</scope>
</reference>
<protein>
    <submittedName>
        <fullName evidence="2">Uncharacterized protein</fullName>
    </submittedName>
</protein>
<feature type="compositionally biased region" description="Polar residues" evidence="1">
    <location>
        <begin position="66"/>
        <end position="79"/>
    </location>
</feature>
<evidence type="ECO:0000313" key="3">
    <source>
        <dbReference type="Proteomes" id="UP000499080"/>
    </source>
</evidence>
<evidence type="ECO:0000313" key="2">
    <source>
        <dbReference type="EMBL" id="GBN67224.1"/>
    </source>
</evidence>
<name>A0A4Y2QV11_ARAVE</name>
<dbReference type="EMBL" id="BGPR01014912">
    <property type="protein sequence ID" value="GBN67224.1"/>
    <property type="molecule type" value="Genomic_DNA"/>
</dbReference>
<evidence type="ECO:0000256" key="1">
    <source>
        <dbReference type="SAM" id="MobiDB-lite"/>
    </source>
</evidence>
<gene>
    <name evidence="2" type="ORF">AVEN_239598_1</name>
</gene>
<sequence length="86" mass="9321">MLQKDGFGPEGRRFEIGYHVVGLVHVAFIEGELSSHWCGGVSLEGVWVPDQVSSTSSEHSSKLRGLSQSSPRGASNRDVSLTKLPR</sequence>
<organism evidence="2 3">
    <name type="scientific">Araneus ventricosus</name>
    <name type="common">Orbweaver spider</name>
    <name type="synonym">Epeira ventricosa</name>
    <dbReference type="NCBI Taxonomy" id="182803"/>
    <lineage>
        <taxon>Eukaryota</taxon>
        <taxon>Metazoa</taxon>
        <taxon>Ecdysozoa</taxon>
        <taxon>Arthropoda</taxon>
        <taxon>Chelicerata</taxon>
        <taxon>Arachnida</taxon>
        <taxon>Araneae</taxon>
        <taxon>Araneomorphae</taxon>
        <taxon>Entelegynae</taxon>
        <taxon>Araneoidea</taxon>
        <taxon>Araneidae</taxon>
        <taxon>Araneus</taxon>
    </lineage>
</organism>
<keyword evidence="3" id="KW-1185">Reference proteome</keyword>
<proteinExistence type="predicted"/>